<name>A0A6B2M1A4_9BACT</name>
<organism evidence="1 2">
    <name type="scientific">Oceanipulchritudo coccoides</name>
    <dbReference type="NCBI Taxonomy" id="2706888"/>
    <lineage>
        <taxon>Bacteria</taxon>
        <taxon>Pseudomonadati</taxon>
        <taxon>Verrucomicrobiota</taxon>
        <taxon>Opitutia</taxon>
        <taxon>Puniceicoccales</taxon>
        <taxon>Oceanipulchritudinaceae</taxon>
        <taxon>Oceanipulchritudo</taxon>
    </lineage>
</organism>
<proteinExistence type="predicted"/>
<dbReference type="Proteomes" id="UP000478417">
    <property type="component" value="Unassembled WGS sequence"/>
</dbReference>
<accession>A0A6B2M1A4</accession>
<keyword evidence="2" id="KW-1185">Reference proteome</keyword>
<evidence type="ECO:0008006" key="3">
    <source>
        <dbReference type="Google" id="ProtNLM"/>
    </source>
</evidence>
<sequence>MNTKYIIFLPAMAALCALLILSGCKTTSLDSSSYPPNSIGGNSQIPEEIFVDFYGEEVTKAFIGRPYDVYVRFRANTDRDDILQIKRALYKYPEEIDLNRIQKFPEGLKNKYKAAGSRIKPSLKVHVVCFEKNMFPMEAIVMVEPEGIATPESSVYDRWIKVIQYTRPLLKQTRTED</sequence>
<dbReference type="RefSeq" id="WP_163963144.1">
    <property type="nucleotide sequence ID" value="NZ_JAAGNX010000001.1"/>
</dbReference>
<comment type="caution">
    <text evidence="1">The sequence shown here is derived from an EMBL/GenBank/DDBJ whole genome shotgun (WGS) entry which is preliminary data.</text>
</comment>
<dbReference type="AlphaFoldDB" id="A0A6B2M1A4"/>
<evidence type="ECO:0000313" key="2">
    <source>
        <dbReference type="Proteomes" id="UP000478417"/>
    </source>
</evidence>
<gene>
    <name evidence="1" type="ORF">G0Q06_05235</name>
</gene>
<dbReference type="EMBL" id="JAAGNX010000001">
    <property type="protein sequence ID" value="NDV61847.1"/>
    <property type="molecule type" value="Genomic_DNA"/>
</dbReference>
<evidence type="ECO:0000313" key="1">
    <source>
        <dbReference type="EMBL" id="NDV61847.1"/>
    </source>
</evidence>
<protein>
    <recommendedName>
        <fullName evidence="3">Lipoprotein</fullName>
    </recommendedName>
</protein>
<dbReference type="PROSITE" id="PS51257">
    <property type="entry name" value="PROKAR_LIPOPROTEIN"/>
    <property type="match status" value="1"/>
</dbReference>
<reference evidence="1 2" key="1">
    <citation type="submission" date="2020-02" db="EMBL/GenBank/DDBJ databases">
        <title>Albibacoteraceae fam. nov., the first described family within the subdivision 4 Verrucomicrobia.</title>
        <authorList>
            <person name="Xi F."/>
        </authorList>
    </citation>
    <scope>NUCLEOTIDE SEQUENCE [LARGE SCALE GENOMIC DNA]</scope>
    <source>
        <strain evidence="1 2">CK1056</strain>
    </source>
</reference>